<feature type="chain" id="PRO_5015927891" evidence="1">
    <location>
        <begin position="19"/>
        <end position="109"/>
    </location>
</feature>
<dbReference type="RefSeq" id="WP_109569743.1">
    <property type="nucleotide sequence ID" value="NZ_CP029463.1"/>
</dbReference>
<gene>
    <name evidence="2" type="ORF">DI487_11300</name>
</gene>
<dbReference type="KEGG" id="fse:DI487_11300"/>
<dbReference type="EMBL" id="CP029463">
    <property type="protein sequence ID" value="AWM14383.1"/>
    <property type="molecule type" value="Genomic_DNA"/>
</dbReference>
<dbReference type="AlphaFoldDB" id="A0A2U8QW88"/>
<dbReference type="OrthoDB" id="9814399at2"/>
<protein>
    <submittedName>
        <fullName evidence="2">Uncharacterized protein</fullName>
    </submittedName>
</protein>
<evidence type="ECO:0000256" key="1">
    <source>
        <dbReference type="SAM" id="SignalP"/>
    </source>
</evidence>
<proteinExistence type="predicted"/>
<feature type="signal peptide" evidence="1">
    <location>
        <begin position="1"/>
        <end position="18"/>
    </location>
</feature>
<reference evidence="2 3" key="1">
    <citation type="submission" date="2018-05" db="EMBL/GenBank/DDBJ databases">
        <title>Flavobacterium sp. MEBiC07310.</title>
        <authorList>
            <person name="Baek K."/>
        </authorList>
    </citation>
    <scope>NUCLEOTIDE SEQUENCE [LARGE SCALE GENOMIC DNA]</scope>
    <source>
        <strain evidence="2 3">MEBiC07310</strain>
    </source>
</reference>
<dbReference type="Proteomes" id="UP000245429">
    <property type="component" value="Chromosome"/>
</dbReference>
<accession>A0A2U8QW88</accession>
<name>A0A2U8QW88_9FLAO</name>
<sequence>MKIIISFLIFFCIGFQTANSDAIIGQWENPDGTRRIEIFKGEKAYLGKVVWLKVKEPKAKPGDIVLDDFQFQDSYWNGKITLPGKVIFLMLNCGCSLGIGWKLKCFTTI</sequence>
<evidence type="ECO:0000313" key="3">
    <source>
        <dbReference type="Proteomes" id="UP000245429"/>
    </source>
</evidence>
<organism evidence="2 3">
    <name type="scientific">Flavobacterium sediminis</name>
    <dbReference type="NCBI Taxonomy" id="2201181"/>
    <lineage>
        <taxon>Bacteria</taxon>
        <taxon>Pseudomonadati</taxon>
        <taxon>Bacteroidota</taxon>
        <taxon>Flavobacteriia</taxon>
        <taxon>Flavobacteriales</taxon>
        <taxon>Flavobacteriaceae</taxon>
        <taxon>Flavobacterium</taxon>
    </lineage>
</organism>
<keyword evidence="3" id="KW-1185">Reference proteome</keyword>
<keyword evidence="1" id="KW-0732">Signal</keyword>
<evidence type="ECO:0000313" key="2">
    <source>
        <dbReference type="EMBL" id="AWM14383.1"/>
    </source>
</evidence>